<feature type="active site" description="Proton donor" evidence="5">
    <location>
        <position position="129"/>
    </location>
</feature>
<dbReference type="RefSeq" id="WP_135443928.1">
    <property type="nucleotide sequence ID" value="NZ_SRLE01000007.1"/>
</dbReference>
<dbReference type="InterPro" id="IPR017867">
    <property type="entry name" value="Tyr_phospatase_low_mol_wt"/>
</dbReference>
<reference evidence="7 8" key="1">
    <citation type="submission" date="2019-04" db="EMBL/GenBank/DDBJ databases">
        <title>Taxonomy of novel Haliea sp. from mangrove soil of West Coast of India.</title>
        <authorList>
            <person name="Verma A."/>
            <person name="Kumar P."/>
            <person name="Krishnamurthi S."/>
        </authorList>
    </citation>
    <scope>NUCLEOTIDE SEQUENCE [LARGE SCALE GENOMIC DNA]</scope>
    <source>
        <strain evidence="7 8">SAOS-164</strain>
    </source>
</reference>
<keyword evidence="4" id="KW-0904">Protein phosphatase</keyword>
<sequence>MPSEPTRVLFVCLGNICRSPTAHGVFETLVKSRGLEQRITVDSCGTGGWHVGQPPDKRAASAAAQRGYALEHLRARRFAAEDFDSFDYILAMDWQNLSDLQNMCPKDFPGHLGLFLQFAPELKRDEVPDPFYGGEDGFTAVLDLVEAASEGLLREIAGADTTR</sequence>
<evidence type="ECO:0000259" key="6">
    <source>
        <dbReference type="SMART" id="SM00226"/>
    </source>
</evidence>
<dbReference type="FunFam" id="3.40.50.2300:FF:000113">
    <property type="entry name" value="Low molecular weight protein-tyrosine-phosphatase"/>
    <property type="match status" value="1"/>
</dbReference>
<comment type="similarity">
    <text evidence="1">Belongs to the low molecular weight phosphotyrosine protein phosphatase family.</text>
</comment>
<dbReference type="InterPro" id="IPR036196">
    <property type="entry name" value="Ptyr_pPase_sf"/>
</dbReference>
<evidence type="ECO:0000313" key="8">
    <source>
        <dbReference type="Proteomes" id="UP000298050"/>
    </source>
</evidence>
<dbReference type="PANTHER" id="PTHR11717:SF7">
    <property type="entry name" value="LOW MOLECULAR WEIGHT PHOSPHOTYROSINE PROTEIN PHOSPHATASE"/>
    <property type="match status" value="1"/>
</dbReference>
<feature type="active site" evidence="5">
    <location>
        <position position="18"/>
    </location>
</feature>
<dbReference type="SUPFAM" id="SSF52788">
    <property type="entry name" value="Phosphotyrosine protein phosphatases I"/>
    <property type="match status" value="1"/>
</dbReference>
<comment type="caution">
    <text evidence="7">The sequence shown here is derived from an EMBL/GenBank/DDBJ whole genome shotgun (WGS) entry which is preliminary data.</text>
</comment>
<dbReference type="InterPro" id="IPR023485">
    <property type="entry name" value="Ptyr_pPase"/>
</dbReference>
<evidence type="ECO:0000256" key="4">
    <source>
        <dbReference type="ARBA" id="ARBA00022912"/>
    </source>
</evidence>
<dbReference type="CDD" id="cd16343">
    <property type="entry name" value="LMWPTP"/>
    <property type="match status" value="1"/>
</dbReference>
<name>A0A4Z0M2F1_9GAMM</name>
<feature type="domain" description="Phosphotyrosine protein phosphatase I" evidence="6">
    <location>
        <begin position="6"/>
        <end position="155"/>
    </location>
</feature>
<keyword evidence="3" id="KW-0378">Hydrolase</keyword>
<dbReference type="InterPro" id="IPR050438">
    <property type="entry name" value="LMW_PTPase"/>
</dbReference>
<evidence type="ECO:0000313" key="7">
    <source>
        <dbReference type="EMBL" id="TGD73607.1"/>
    </source>
</evidence>
<evidence type="ECO:0000256" key="5">
    <source>
        <dbReference type="PIRSR" id="PIRSR617867-1"/>
    </source>
</evidence>
<feature type="active site" description="Nucleophile" evidence="5">
    <location>
        <position position="12"/>
    </location>
</feature>
<keyword evidence="8" id="KW-1185">Reference proteome</keyword>
<protein>
    <recommendedName>
        <fullName evidence="2">protein-tyrosine-phosphatase</fullName>
        <ecNumber evidence="2">3.1.3.48</ecNumber>
    </recommendedName>
</protein>
<evidence type="ECO:0000256" key="1">
    <source>
        <dbReference type="ARBA" id="ARBA00011063"/>
    </source>
</evidence>
<dbReference type="EC" id="3.1.3.48" evidence="2"/>
<dbReference type="Gene3D" id="3.40.50.2300">
    <property type="match status" value="1"/>
</dbReference>
<proteinExistence type="inferred from homology"/>
<dbReference type="Pfam" id="PF01451">
    <property type="entry name" value="LMWPc"/>
    <property type="match status" value="1"/>
</dbReference>
<evidence type="ECO:0000256" key="2">
    <source>
        <dbReference type="ARBA" id="ARBA00013064"/>
    </source>
</evidence>
<dbReference type="Proteomes" id="UP000298050">
    <property type="component" value="Unassembled WGS sequence"/>
</dbReference>
<dbReference type="GO" id="GO:0004725">
    <property type="term" value="F:protein tyrosine phosphatase activity"/>
    <property type="evidence" value="ECO:0007669"/>
    <property type="project" value="UniProtKB-EC"/>
</dbReference>
<organism evidence="7 8">
    <name type="scientific">Mangrovimicrobium sediminis</name>
    <dbReference type="NCBI Taxonomy" id="2562682"/>
    <lineage>
        <taxon>Bacteria</taxon>
        <taxon>Pseudomonadati</taxon>
        <taxon>Pseudomonadota</taxon>
        <taxon>Gammaproteobacteria</taxon>
        <taxon>Cellvibrionales</taxon>
        <taxon>Halieaceae</taxon>
        <taxon>Mangrovimicrobium</taxon>
    </lineage>
</organism>
<dbReference type="PANTHER" id="PTHR11717">
    <property type="entry name" value="LOW MOLECULAR WEIGHT PROTEIN TYROSINE PHOSPHATASE"/>
    <property type="match status" value="1"/>
</dbReference>
<dbReference type="SMART" id="SM00226">
    <property type="entry name" value="LMWPc"/>
    <property type="match status" value="1"/>
</dbReference>
<dbReference type="AlphaFoldDB" id="A0A4Z0M2F1"/>
<dbReference type="PRINTS" id="PR00719">
    <property type="entry name" value="LMWPTPASE"/>
</dbReference>
<accession>A0A4Z0M2F1</accession>
<evidence type="ECO:0000256" key="3">
    <source>
        <dbReference type="ARBA" id="ARBA00022801"/>
    </source>
</evidence>
<gene>
    <name evidence="7" type="ORF">E4634_11325</name>
</gene>
<dbReference type="EMBL" id="SRLE01000007">
    <property type="protein sequence ID" value="TGD73607.1"/>
    <property type="molecule type" value="Genomic_DNA"/>
</dbReference>
<dbReference type="OrthoDB" id="9784339at2"/>